<keyword evidence="8" id="KW-0539">Nucleus</keyword>
<evidence type="ECO:0000256" key="8">
    <source>
        <dbReference type="ARBA" id="ARBA00023242"/>
    </source>
</evidence>
<dbReference type="InterPro" id="IPR036236">
    <property type="entry name" value="Znf_C2H2_sf"/>
</dbReference>
<dbReference type="SMART" id="SM00614">
    <property type="entry name" value="ZnF_BED"/>
    <property type="match status" value="1"/>
</dbReference>
<dbReference type="Pfam" id="PF05699">
    <property type="entry name" value="Dimer_Tnp_hAT"/>
    <property type="match status" value="1"/>
</dbReference>
<organism evidence="11 12">
    <name type="scientific">Drosophila rubida</name>
    <dbReference type="NCBI Taxonomy" id="30044"/>
    <lineage>
        <taxon>Eukaryota</taxon>
        <taxon>Metazoa</taxon>
        <taxon>Ecdysozoa</taxon>
        <taxon>Arthropoda</taxon>
        <taxon>Hexapoda</taxon>
        <taxon>Insecta</taxon>
        <taxon>Pterygota</taxon>
        <taxon>Neoptera</taxon>
        <taxon>Endopterygota</taxon>
        <taxon>Diptera</taxon>
        <taxon>Brachycera</taxon>
        <taxon>Muscomorpha</taxon>
        <taxon>Ephydroidea</taxon>
        <taxon>Drosophilidae</taxon>
        <taxon>Drosophila</taxon>
    </lineage>
</organism>
<dbReference type="InterPro" id="IPR003656">
    <property type="entry name" value="Znf_BED"/>
</dbReference>
<evidence type="ECO:0000256" key="7">
    <source>
        <dbReference type="ARBA" id="ARBA00023163"/>
    </source>
</evidence>
<keyword evidence="12" id="KW-1185">Reference proteome</keyword>
<evidence type="ECO:0000259" key="10">
    <source>
        <dbReference type="PROSITE" id="PS50808"/>
    </source>
</evidence>
<evidence type="ECO:0000256" key="2">
    <source>
        <dbReference type="ARBA" id="ARBA00022723"/>
    </source>
</evidence>
<reference evidence="11" key="1">
    <citation type="journal article" date="2021" name="Mol. Ecol. Resour.">
        <title>Phylogenomic analyses of the genus Drosophila reveals genomic signals of climate adaptation.</title>
        <authorList>
            <person name="Li F."/>
            <person name="Rane R.V."/>
            <person name="Luria V."/>
            <person name="Xiong Z."/>
            <person name="Chen J."/>
            <person name="Li Z."/>
            <person name="Catullo R.A."/>
            <person name="Griffin P.C."/>
            <person name="Schiffer M."/>
            <person name="Pearce S."/>
            <person name="Lee S.F."/>
            <person name="McElroy K."/>
            <person name="Stocker A."/>
            <person name="Shirriffs J."/>
            <person name="Cockerell F."/>
            <person name="Coppin C."/>
            <person name="Sgro C.M."/>
            <person name="Karger A."/>
            <person name="Cain J.W."/>
            <person name="Weber J.A."/>
            <person name="Santpere G."/>
            <person name="Kirschner M.W."/>
            <person name="Hoffmann A.A."/>
            <person name="Oakeshott J.G."/>
            <person name="Zhang G."/>
        </authorList>
    </citation>
    <scope>NUCLEOTIDE SEQUENCE</scope>
    <source>
        <strain evidence="11">BGI-SZ-2011g</strain>
    </source>
</reference>
<comment type="caution">
    <text evidence="11">The sequence shown here is derived from an EMBL/GenBank/DDBJ whole genome shotgun (WGS) entry which is preliminary data.</text>
</comment>
<accession>A0AAD4K623</accession>
<keyword evidence="5" id="KW-0805">Transcription regulation</keyword>
<proteinExistence type="predicted"/>
<name>A0AAD4K623_9MUSC</name>
<evidence type="ECO:0000256" key="6">
    <source>
        <dbReference type="ARBA" id="ARBA00023125"/>
    </source>
</evidence>
<dbReference type="PANTHER" id="PTHR46481:SF10">
    <property type="entry name" value="ZINC FINGER BED DOMAIN-CONTAINING PROTEIN 39"/>
    <property type="match status" value="1"/>
</dbReference>
<evidence type="ECO:0000256" key="3">
    <source>
        <dbReference type="ARBA" id="ARBA00022771"/>
    </source>
</evidence>
<gene>
    <name evidence="11" type="ORF">KR093_009319</name>
</gene>
<dbReference type="SUPFAM" id="SSF57667">
    <property type="entry name" value="beta-beta-alpha zinc fingers"/>
    <property type="match status" value="1"/>
</dbReference>
<evidence type="ECO:0000313" key="12">
    <source>
        <dbReference type="Proteomes" id="UP001200034"/>
    </source>
</evidence>
<dbReference type="PROSITE" id="PS50808">
    <property type="entry name" value="ZF_BED"/>
    <property type="match status" value="1"/>
</dbReference>
<keyword evidence="7" id="KW-0804">Transcription</keyword>
<keyword evidence="3 9" id="KW-0863">Zinc-finger</keyword>
<keyword evidence="4" id="KW-0862">Zinc</keyword>
<dbReference type="EMBL" id="JAJJHW010001127">
    <property type="protein sequence ID" value="KAH8378103.1"/>
    <property type="molecule type" value="Genomic_DNA"/>
</dbReference>
<protein>
    <recommendedName>
        <fullName evidence="10">BED-type domain-containing protein</fullName>
    </recommendedName>
</protein>
<dbReference type="AlphaFoldDB" id="A0AAD4K623"/>
<sequence length="691" mass="78563">MARSKIWKYYDKLDLQTAQCLLCEKIIKTSGNTSNLMKHMKTHPTIDVNDHQSIVVRGMLKRESIPLKTRGRKLLKYASIKVKSEPKREHDSDTVGDIDGNLIEFVDAEANAAVESVVNEETYANWTTAETESAADTVSAADIIEFEPKVAQDPSDQVQDQHDDSMPDMDETNNYCLYSNYQSQHSSFYQDCLVYFLCRDKQPLEIIRGEGFKRFTQVLCPTFQLPSIDQLRACIAQKAQLHTSQIRQQIANIQSLSLSCTINTPSTGCTEQLRYMEVVAHYHEGVHRRSRTLSVQTLPNEYNTSNLVERLERICQRFDINKSKIACIVSRSNRMLENAIATLLGSQRHVPCFAHLLETLLDSVVERQEFSDLCVKVRSRVAYILGNSTSTQLKLDVYGRAISSYEMLELYVRHAAHTTHKLQNQNQLSTVDAPPALNTDELELALDLLGVLGPLASAVRQLCGASIASYPCASSALPILYTLLNELKQPENVNQQQHQISYEMRLFVIKQLEERFDGMEKNLLLALSSLLDPRFRNMPFQSASLVAKYMTHLYNLYEERGESAATEFEDETTAEGFDIWTAYRAFSQEKYKQISMIGEHESQDEISSYFCTNISSLQTEPLLLWKDLAQFHPFLHSLSKKYLHIPASAIPPARLFTAAGAEVLAQQTRLLSDHMNNMLFMSDCTQDEWQL</sequence>
<dbReference type="PANTHER" id="PTHR46481">
    <property type="entry name" value="ZINC FINGER BED DOMAIN-CONTAINING PROTEIN 4"/>
    <property type="match status" value="1"/>
</dbReference>
<keyword evidence="6" id="KW-0238">DNA-binding</keyword>
<dbReference type="InterPro" id="IPR012337">
    <property type="entry name" value="RNaseH-like_sf"/>
</dbReference>
<dbReference type="GO" id="GO:0046983">
    <property type="term" value="F:protein dimerization activity"/>
    <property type="evidence" value="ECO:0007669"/>
    <property type="project" value="InterPro"/>
</dbReference>
<evidence type="ECO:0000313" key="11">
    <source>
        <dbReference type="EMBL" id="KAH8378103.1"/>
    </source>
</evidence>
<dbReference type="Pfam" id="PF02892">
    <property type="entry name" value="zf-BED"/>
    <property type="match status" value="1"/>
</dbReference>
<evidence type="ECO:0000256" key="4">
    <source>
        <dbReference type="ARBA" id="ARBA00022833"/>
    </source>
</evidence>
<dbReference type="SUPFAM" id="SSF53098">
    <property type="entry name" value="Ribonuclease H-like"/>
    <property type="match status" value="1"/>
</dbReference>
<comment type="subcellular location">
    <subcellularLocation>
        <location evidence="1">Nucleus</location>
    </subcellularLocation>
</comment>
<dbReference type="GO" id="GO:0005634">
    <property type="term" value="C:nucleus"/>
    <property type="evidence" value="ECO:0007669"/>
    <property type="project" value="UniProtKB-SubCell"/>
</dbReference>
<dbReference type="Proteomes" id="UP001200034">
    <property type="component" value="Unassembled WGS sequence"/>
</dbReference>
<dbReference type="SUPFAM" id="SSF140996">
    <property type="entry name" value="Hermes dimerisation domain"/>
    <property type="match status" value="1"/>
</dbReference>
<keyword evidence="2" id="KW-0479">Metal-binding</keyword>
<dbReference type="GO" id="GO:0008270">
    <property type="term" value="F:zinc ion binding"/>
    <property type="evidence" value="ECO:0007669"/>
    <property type="project" value="UniProtKB-KW"/>
</dbReference>
<dbReference type="GO" id="GO:0009791">
    <property type="term" value="P:post-embryonic development"/>
    <property type="evidence" value="ECO:0007669"/>
    <property type="project" value="UniProtKB-ARBA"/>
</dbReference>
<evidence type="ECO:0000256" key="5">
    <source>
        <dbReference type="ARBA" id="ARBA00023015"/>
    </source>
</evidence>
<dbReference type="InterPro" id="IPR008906">
    <property type="entry name" value="HATC_C_dom"/>
</dbReference>
<evidence type="ECO:0000256" key="1">
    <source>
        <dbReference type="ARBA" id="ARBA00004123"/>
    </source>
</evidence>
<dbReference type="GO" id="GO:0003677">
    <property type="term" value="F:DNA binding"/>
    <property type="evidence" value="ECO:0007669"/>
    <property type="project" value="UniProtKB-KW"/>
</dbReference>
<dbReference type="InterPro" id="IPR052035">
    <property type="entry name" value="ZnF_BED_domain_contain"/>
</dbReference>
<evidence type="ECO:0000256" key="9">
    <source>
        <dbReference type="PROSITE-ProRule" id="PRU00027"/>
    </source>
</evidence>
<feature type="domain" description="BED-type" evidence="10">
    <location>
        <begin position="1"/>
        <end position="50"/>
    </location>
</feature>